<dbReference type="HOGENOM" id="CLU_378008_0_0_10"/>
<dbReference type="RefSeq" id="WP_006844677.1">
    <property type="nucleotide sequence ID" value="NZ_AQWJ01000012.1"/>
</dbReference>
<comment type="caution">
    <text evidence="2">The sequence shown here is derived from an EMBL/GenBank/DDBJ whole genome shotgun (WGS) entry which is preliminary data.</text>
</comment>
<dbReference type="OrthoDB" id="1031347at2"/>
<protein>
    <recommendedName>
        <fullName evidence="4">Prophage tail endopeptidase domain-containing protein</fullName>
    </recommendedName>
</protein>
<dbReference type="eggNOG" id="COG4926">
    <property type="taxonomic scope" value="Bacteria"/>
</dbReference>
<evidence type="ECO:0000313" key="3">
    <source>
        <dbReference type="Proteomes" id="UP000006420"/>
    </source>
</evidence>
<dbReference type="STRING" id="742767.HMPREF9456_03310"/>
<evidence type="ECO:0000313" key="2">
    <source>
        <dbReference type="EMBL" id="EGK04699.1"/>
    </source>
</evidence>
<dbReference type="EMBL" id="ADLW01000021">
    <property type="protein sequence ID" value="EGK04699.1"/>
    <property type="molecule type" value="Genomic_DNA"/>
</dbReference>
<sequence length="733" mass="82615">MITIGNDLTIFNAWGEPKVRLDIPNDFKQANELMSEHYVQFTFPLTIKYDFVRADYIDYKGIRYAIRTDCQPTESGFQNYKYEPKFEAPEMFWQDFICWYIYQGLKEAEWTLMEHAGTFLQIGCDNINAYTGETWTVGVVEPTDMQNLTFSSQNVFDFLTDVAEAFNCEWYLDYEAKTINLVYSYSKGELMELRREIELIDITRSNENSDEYCTRMYAFGGTRNIPSNYRSTGSSEVVDAIVQKRLRLPISNGDYIDAFPNMTGNKIIEKVFTFDYIYPKRTGTITALRTATVKNDDGIEMTVFYFKDSGLNFNSEYILPGLTLSLQFGENSFLSGRDFELAFHNTEEHGQEFEIINNQDNPDLIIPNDLLCPRVGDFYVLYNFNISLVGDQYVGEAEQELLTEAQAKMASLQEENATYTCMANPFRVAAYGLDMGLGQSVKLKSLIFNGGEKVSRIRGFTKYPVSCKDEYLVGEKPRYSRRKALEAKVDSNKKEADVNYLEAMRASNNNTRSIRGMNYLRTALQNETTIDGGLILTTLIQMGLMQGDVWVNTAGVNGVKQNDDDIAFWGGGTLQQAINLVENPEATDDVAGFAVTHGGRVIMGQAVMRGKVTSSDTNGNKIVFDAENKSIEMFARFRGSSISIAKLEWINSTDSTNDIISTKLTLGDMYTDKVSGVINGDLMSQCVITPKGITFKPLLGDPTLIINSEIPTSSDFEPIGTVWSNNGNLEIVE</sequence>
<evidence type="ECO:0000256" key="1">
    <source>
        <dbReference type="SAM" id="Coils"/>
    </source>
</evidence>
<accession>F8X501</accession>
<evidence type="ECO:0008006" key="4">
    <source>
        <dbReference type="Google" id="ProtNLM"/>
    </source>
</evidence>
<dbReference type="AlphaFoldDB" id="F8X501"/>
<reference evidence="2 3" key="1">
    <citation type="submission" date="2011-04" db="EMBL/GenBank/DDBJ databases">
        <title>The Genome Sequence of Dysgonomonas mossii DSM 22836.</title>
        <authorList>
            <consortium name="The Broad Institute Genome Sequencing Platform"/>
            <person name="Earl A."/>
            <person name="Ward D."/>
            <person name="Feldgarden M."/>
            <person name="Gevers D."/>
            <person name="Pudlo N."/>
            <person name="Martens E."/>
            <person name="Allen-Vercoe E."/>
            <person name="Young S.K."/>
            <person name="Zeng Q."/>
            <person name="Gargeya S."/>
            <person name="Fitzgerald M."/>
            <person name="Haas B."/>
            <person name="Abouelleil A."/>
            <person name="Alvarado L."/>
            <person name="Arachchi H.M."/>
            <person name="Berlin A."/>
            <person name="Brown A."/>
            <person name="Chapman S.B."/>
            <person name="Chen Z."/>
            <person name="Dunbar C."/>
            <person name="Freedman E."/>
            <person name="Gearin G."/>
            <person name="Gellesch M."/>
            <person name="Goldberg J."/>
            <person name="Griggs A."/>
            <person name="Gujja S."/>
            <person name="Heiman D."/>
            <person name="Howarth C."/>
            <person name="Larson L."/>
            <person name="Lui A."/>
            <person name="MacDonald P.J.P."/>
            <person name="Mehta T."/>
            <person name="Montmayeur A."/>
            <person name="Murphy C."/>
            <person name="Neiman D."/>
            <person name="Pearson M."/>
            <person name="Priest M."/>
            <person name="Roberts A."/>
            <person name="Saif S."/>
            <person name="Shea T."/>
            <person name="Shenoy N."/>
            <person name="Sisk P."/>
            <person name="Stolte C."/>
            <person name="Sykes S."/>
            <person name="Yandava C."/>
            <person name="Wortman J."/>
            <person name="Nusbaum C."/>
            <person name="Birren B."/>
        </authorList>
    </citation>
    <scope>NUCLEOTIDE SEQUENCE [LARGE SCALE GENOMIC DNA]</scope>
    <source>
        <strain evidence="2 3">DSM 22836</strain>
    </source>
</reference>
<gene>
    <name evidence="2" type="ORF">HMPREF9456_03310</name>
</gene>
<keyword evidence="1" id="KW-0175">Coiled coil</keyword>
<keyword evidence="3" id="KW-1185">Reference proteome</keyword>
<feature type="coiled-coil region" evidence="1">
    <location>
        <begin position="395"/>
        <end position="422"/>
    </location>
</feature>
<proteinExistence type="predicted"/>
<dbReference type="GeneID" id="78083905"/>
<name>F8X501_9BACT</name>
<dbReference type="Proteomes" id="UP000006420">
    <property type="component" value="Unassembled WGS sequence"/>
</dbReference>
<organism evidence="2 3">
    <name type="scientific">Dysgonomonas mossii DSM 22836</name>
    <dbReference type="NCBI Taxonomy" id="742767"/>
    <lineage>
        <taxon>Bacteria</taxon>
        <taxon>Pseudomonadati</taxon>
        <taxon>Bacteroidota</taxon>
        <taxon>Bacteroidia</taxon>
        <taxon>Bacteroidales</taxon>
        <taxon>Dysgonomonadaceae</taxon>
        <taxon>Dysgonomonas</taxon>
    </lineage>
</organism>